<evidence type="ECO:0000313" key="3">
    <source>
        <dbReference type="Proteomes" id="UP000030746"/>
    </source>
</evidence>
<feature type="region of interest" description="Disordered" evidence="1">
    <location>
        <begin position="64"/>
        <end position="183"/>
    </location>
</feature>
<sequence>MWDVDLGVTYIPWNKLPSDLHQLVEGGDIDPETLPEHLKDMKFGTSEDEDVQIQEDMSKMMTQPNMAHMPFPGGQGGPGDPSPSPGQVPRGGPAQMPAGLPPQMPGMMPPMMLTMPGQLPGQLPPGLPPQGMQFPPGAGPNLQLPPGQMQGMPPGSMLPAGLQMPPSSLGGQPVLPGQPVSQGQVGLLSTSQLQGMQFRPPMTLVSSSSSLPAVQTVSALGGPRFHHQPGSLEIPTHLPPPRFRMMIPGN</sequence>
<accession>V4A7C4</accession>
<dbReference type="OrthoDB" id="6163005at2759"/>
<reference evidence="2 3" key="1">
    <citation type="journal article" date="2013" name="Nature">
        <title>Insights into bilaterian evolution from three spiralian genomes.</title>
        <authorList>
            <person name="Simakov O."/>
            <person name="Marletaz F."/>
            <person name="Cho S.J."/>
            <person name="Edsinger-Gonzales E."/>
            <person name="Havlak P."/>
            <person name="Hellsten U."/>
            <person name="Kuo D.H."/>
            <person name="Larsson T."/>
            <person name="Lv J."/>
            <person name="Arendt D."/>
            <person name="Savage R."/>
            <person name="Osoegawa K."/>
            <person name="de Jong P."/>
            <person name="Grimwood J."/>
            <person name="Chapman J.A."/>
            <person name="Shapiro H."/>
            <person name="Aerts A."/>
            <person name="Otillar R.P."/>
            <person name="Terry A.Y."/>
            <person name="Boore J.L."/>
            <person name="Grigoriev I.V."/>
            <person name="Lindberg D.R."/>
            <person name="Seaver E.C."/>
            <person name="Weisblat D.A."/>
            <person name="Putnam N.H."/>
            <person name="Rokhsar D.S."/>
        </authorList>
    </citation>
    <scope>NUCLEOTIDE SEQUENCE [LARGE SCALE GENOMIC DNA]</scope>
</reference>
<dbReference type="RefSeq" id="XP_009060239.1">
    <property type="nucleotide sequence ID" value="XM_009061991.1"/>
</dbReference>
<feature type="compositionally biased region" description="Pro residues" evidence="1">
    <location>
        <begin position="99"/>
        <end position="108"/>
    </location>
</feature>
<dbReference type="KEGG" id="lgi:LOTGIDRAFT_183199"/>
<dbReference type="STRING" id="225164.V4A7C4"/>
<dbReference type="Proteomes" id="UP000030746">
    <property type="component" value="Unassembled WGS sequence"/>
</dbReference>
<name>V4A7C4_LOTGI</name>
<dbReference type="HOGENOM" id="CLU_1113699_0_0_1"/>
<keyword evidence="3" id="KW-1185">Reference proteome</keyword>
<feature type="compositionally biased region" description="Low complexity" evidence="1">
    <location>
        <begin position="129"/>
        <end position="159"/>
    </location>
</feature>
<dbReference type="GeneID" id="20244531"/>
<evidence type="ECO:0000313" key="2">
    <source>
        <dbReference type="EMBL" id="ESO89201.1"/>
    </source>
</evidence>
<dbReference type="CTD" id="20244531"/>
<feature type="compositionally biased region" description="Low complexity" evidence="1">
    <location>
        <begin position="109"/>
        <end position="121"/>
    </location>
</feature>
<organism evidence="2 3">
    <name type="scientific">Lottia gigantea</name>
    <name type="common">Giant owl limpet</name>
    <dbReference type="NCBI Taxonomy" id="225164"/>
    <lineage>
        <taxon>Eukaryota</taxon>
        <taxon>Metazoa</taxon>
        <taxon>Spiralia</taxon>
        <taxon>Lophotrochozoa</taxon>
        <taxon>Mollusca</taxon>
        <taxon>Gastropoda</taxon>
        <taxon>Patellogastropoda</taxon>
        <taxon>Lottioidea</taxon>
        <taxon>Lottiidae</taxon>
        <taxon>Lottia</taxon>
    </lineage>
</organism>
<proteinExistence type="predicted"/>
<dbReference type="EMBL" id="KB202619">
    <property type="protein sequence ID" value="ESO89201.1"/>
    <property type="molecule type" value="Genomic_DNA"/>
</dbReference>
<feature type="non-terminal residue" evidence="2">
    <location>
        <position position="250"/>
    </location>
</feature>
<gene>
    <name evidence="2" type="ORF">LOTGIDRAFT_183199</name>
</gene>
<dbReference type="AlphaFoldDB" id="V4A7C4"/>
<protein>
    <submittedName>
        <fullName evidence="2">Uncharacterized protein</fullName>
    </submittedName>
</protein>
<evidence type="ECO:0000256" key="1">
    <source>
        <dbReference type="SAM" id="MobiDB-lite"/>
    </source>
</evidence>
<feature type="compositionally biased region" description="Low complexity" evidence="1">
    <location>
        <begin position="87"/>
        <end position="98"/>
    </location>
</feature>